<organism evidence="2 3">
    <name type="scientific">Fusibacillus kribbianus</name>
    <dbReference type="NCBI Taxonomy" id="3044208"/>
    <lineage>
        <taxon>Bacteria</taxon>
        <taxon>Bacillati</taxon>
        <taxon>Bacillota</taxon>
        <taxon>Clostridia</taxon>
        <taxon>Lachnospirales</taxon>
        <taxon>Lachnospiraceae</taxon>
        <taxon>Fusibacillus</taxon>
    </lineage>
</organism>
<accession>A0AAP4BBU0</accession>
<evidence type="ECO:0000313" key="2">
    <source>
        <dbReference type="EMBL" id="MDI9243002.1"/>
    </source>
</evidence>
<proteinExistence type="predicted"/>
<evidence type="ECO:0000256" key="1">
    <source>
        <dbReference type="SAM" id="Phobius"/>
    </source>
</evidence>
<dbReference type="Proteomes" id="UP001300383">
    <property type="component" value="Unassembled WGS sequence"/>
</dbReference>
<name>A0AAP4BBU0_9FIRM</name>
<keyword evidence="1" id="KW-0812">Transmembrane</keyword>
<dbReference type="RefSeq" id="WP_283231437.1">
    <property type="nucleotide sequence ID" value="NZ_JASGBQ010000023.1"/>
</dbReference>
<feature type="transmembrane region" description="Helical" evidence="1">
    <location>
        <begin position="14"/>
        <end position="39"/>
    </location>
</feature>
<protein>
    <submittedName>
        <fullName evidence="2">Uncharacterized protein</fullName>
    </submittedName>
</protein>
<dbReference type="EMBL" id="JASGBQ010000023">
    <property type="protein sequence ID" value="MDI9243002.1"/>
    <property type="molecule type" value="Genomic_DNA"/>
</dbReference>
<sequence length="152" mass="17693">MEAKRSFKGYTAKIVFRAVLIGFLLLGMIPALMAFGYFLGGSAGEEERELEDAYAACEHDYYSGEYAALFNTLELYDVRNERLSRFQEAAEFYEAWQKWQLYRKGAGLSDIDEAKRQEYETKAAEYEKTVRQSYENCTDSENRSMMKKLLEE</sequence>
<dbReference type="AlphaFoldDB" id="A0AAP4BBU0"/>
<keyword evidence="1" id="KW-0472">Membrane</keyword>
<reference evidence="2 3" key="1">
    <citation type="submission" date="2023-05" db="EMBL/GenBank/DDBJ databases">
        <title>[ruminococcus] sp. nov., isolated from a pig farm feces dump.</title>
        <authorList>
            <person name="Chang Y.-H."/>
        </authorList>
    </citation>
    <scope>NUCLEOTIDE SEQUENCE [LARGE SCALE GENOMIC DNA]</scope>
    <source>
        <strain evidence="2 3">YH-rum2234</strain>
    </source>
</reference>
<keyword evidence="3" id="KW-1185">Reference proteome</keyword>
<keyword evidence="1" id="KW-1133">Transmembrane helix</keyword>
<evidence type="ECO:0000313" key="3">
    <source>
        <dbReference type="Proteomes" id="UP001300383"/>
    </source>
</evidence>
<comment type="caution">
    <text evidence="2">The sequence shown here is derived from an EMBL/GenBank/DDBJ whole genome shotgun (WGS) entry which is preliminary data.</text>
</comment>
<gene>
    <name evidence="2" type="ORF">QJ036_11055</name>
</gene>